<feature type="region of interest" description="Disordered" evidence="1">
    <location>
        <begin position="150"/>
        <end position="213"/>
    </location>
</feature>
<keyword evidence="3" id="KW-1185">Reference proteome</keyword>
<evidence type="ECO:0000313" key="2">
    <source>
        <dbReference type="EMBL" id="CAB0033960.1"/>
    </source>
</evidence>
<reference evidence="2 3" key="1">
    <citation type="submission" date="2020-02" db="EMBL/GenBank/DDBJ databases">
        <authorList>
            <person name="Ferguson B K."/>
        </authorList>
    </citation>
    <scope>NUCLEOTIDE SEQUENCE [LARGE SCALE GENOMIC DNA]</scope>
</reference>
<evidence type="ECO:0000256" key="1">
    <source>
        <dbReference type="SAM" id="MobiDB-lite"/>
    </source>
</evidence>
<accession>A0A6H5IET9</accession>
<gene>
    <name evidence="2" type="ORF">TBRA_LOCUS5858</name>
</gene>
<dbReference type="OrthoDB" id="337464at2759"/>
<organism evidence="2 3">
    <name type="scientific">Trichogramma brassicae</name>
    <dbReference type="NCBI Taxonomy" id="86971"/>
    <lineage>
        <taxon>Eukaryota</taxon>
        <taxon>Metazoa</taxon>
        <taxon>Ecdysozoa</taxon>
        <taxon>Arthropoda</taxon>
        <taxon>Hexapoda</taxon>
        <taxon>Insecta</taxon>
        <taxon>Pterygota</taxon>
        <taxon>Neoptera</taxon>
        <taxon>Endopterygota</taxon>
        <taxon>Hymenoptera</taxon>
        <taxon>Apocrita</taxon>
        <taxon>Proctotrupomorpha</taxon>
        <taxon>Chalcidoidea</taxon>
        <taxon>Trichogrammatidae</taxon>
        <taxon>Trichogramma</taxon>
    </lineage>
</organism>
<protein>
    <submittedName>
        <fullName evidence="2">Uncharacterized protein</fullName>
    </submittedName>
</protein>
<name>A0A6H5IET9_9HYME</name>
<feature type="region of interest" description="Disordered" evidence="1">
    <location>
        <begin position="1"/>
        <end position="23"/>
    </location>
</feature>
<proteinExistence type="predicted"/>
<evidence type="ECO:0000313" key="3">
    <source>
        <dbReference type="Proteomes" id="UP000479190"/>
    </source>
</evidence>
<feature type="compositionally biased region" description="Low complexity" evidence="1">
    <location>
        <begin position="8"/>
        <end position="21"/>
    </location>
</feature>
<sequence length="603" mass="66650">MSSLCRDTSSSGGSSTAGSSSRKGDEVELVSRFLAPLCARDEATRNIALAAARNTVEGWLGGCGSPSNTATNANNNWEQLLLGRDCCEDINSGSSASNMPHKFVSPLKTINANYRLQLQRDSFDSGSFFPQSLPPDSLIAHHRKPSFDDKYQGVDCVDGGSSRERRYSESSLEIGCGDEKQQQQQQQRSSTKQYIRIRNGRQKQFNEDDELDDDTRAYGKSPKFDDGFALRHQQLLQRHGCEPITGEAEKVVFNTLDGFLNDDKSTQQRAAVPDDAKDEASFATSQEKKLSVGQIKRPLSQDDDVPWKSGRVANNADYSPPVEVVTPGEVGRLLNLGNALDGPKQSQPANLALISLHLPVILRLSVNCPFQNVRIKCAEIIQMVKERGLPVPEPAFDGPSSFVPVSEHVYCVVSKERHQLLIAFNFFHSIYIRTYRKKRTSVSSVRNPLRFRLYFSDFPPYESREGVRRLENRDFDIITYAATSPAGRSSATARSRTCAGITRRRRTTEDSCCRGRRARKSASAATWRCASTRGMSPRIIIVSIRTTTTTIAARTLLPPPAASKRKIITVVLAMSAVAARVRWPCAPVAWQPSASRSFCPGCS</sequence>
<dbReference type="EMBL" id="CADCXV010000729">
    <property type="protein sequence ID" value="CAB0033960.1"/>
    <property type="molecule type" value="Genomic_DNA"/>
</dbReference>
<dbReference type="Proteomes" id="UP000479190">
    <property type="component" value="Unassembled WGS sequence"/>
</dbReference>
<dbReference type="AlphaFoldDB" id="A0A6H5IET9"/>